<dbReference type="Proteomes" id="UP000708148">
    <property type="component" value="Unassembled WGS sequence"/>
</dbReference>
<dbReference type="SUPFAM" id="SSF51905">
    <property type="entry name" value="FAD/NAD(P)-binding domain"/>
    <property type="match status" value="1"/>
</dbReference>
<feature type="region of interest" description="Disordered" evidence="1">
    <location>
        <begin position="441"/>
        <end position="466"/>
    </location>
</feature>
<dbReference type="PANTHER" id="PTHR38663">
    <property type="match status" value="1"/>
</dbReference>
<accession>A0A8S1IR83</accession>
<sequence>MAAPPPAPLALVVIGATPAALHLLSRLPDRILRRSAVIDRRGAWLAGWADRCGRLDADAIRCAVTQCPGREPGALAAYADRQGRNAEISSRSPGWRLMRDFCDEVVLAALPQEVRNVVRDEVVGLGISRSQIGEGEGRDLCELELEGGGRVPALRVVVCVDPSEPIRPAWVPGSGVERADGIALGGEVDLRGADLSGVSVAIVGGGMASVVLAEGAARRGAREVTLICRGAIRRQDFEASRGWCGARRLRAFLALPPAKRFRAAMAARGSASIPPQCHARLRKLISGGGCRLLERHEVAAARCIGGQWRLMVIDASADRRVDIEVVAEKVWTCCGSAVNVGRHGLLAKLQVRCPTALVGGYPVLDDASLCWPGLPLHVLGPGALLALGPLAGSPAGWRLAVDRVAGAMLTSASGGVTPWERIRQKIEQGAQNEAADTVVDTAMDTVQGDRKRWEKSDNDRQRRERGHSADEFLASFGEEILARREAARYAWRDVGFHVRIDVPLEGEVADGSVGVFFSDSSVEAWAVASEGGATRFHIPRLYRRVVVDQCGYRLDASRGRLRIRLQKTSDSPWHFLKG</sequence>
<dbReference type="InterPro" id="IPR008978">
    <property type="entry name" value="HSP20-like_chaperone"/>
</dbReference>
<comment type="caution">
    <text evidence="2">The sequence shown here is derived from an EMBL/GenBank/DDBJ whole genome shotgun (WGS) entry which is preliminary data.</text>
</comment>
<dbReference type="PANTHER" id="PTHR38663:SF1">
    <property type="entry name" value="L-ORNITHINE N(5)-MONOOXYGENASE"/>
    <property type="match status" value="1"/>
</dbReference>
<proteinExistence type="predicted"/>
<organism evidence="2 3">
    <name type="scientific">Ostreobium quekettii</name>
    <dbReference type="NCBI Taxonomy" id="121088"/>
    <lineage>
        <taxon>Eukaryota</taxon>
        <taxon>Viridiplantae</taxon>
        <taxon>Chlorophyta</taxon>
        <taxon>core chlorophytes</taxon>
        <taxon>Ulvophyceae</taxon>
        <taxon>TCBD clade</taxon>
        <taxon>Bryopsidales</taxon>
        <taxon>Ostreobineae</taxon>
        <taxon>Ostreobiaceae</taxon>
        <taxon>Ostreobium</taxon>
    </lineage>
</organism>
<evidence type="ECO:0000256" key="1">
    <source>
        <dbReference type="SAM" id="MobiDB-lite"/>
    </source>
</evidence>
<keyword evidence="3" id="KW-1185">Reference proteome</keyword>
<gene>
    <name evidence="2" type="ORF">OSTQU699_LOCUS2125</name>
</gene>
<feature type="compositionally biased region" description="Basic and acidic residues" evidence="1">
    <location>
        <begin position="447"/>
        <end position="466"/>
    </location>
</feature>
<dbReference type="AlphaFoldDB" id="A0A8S1IR83"/>
<dbReference type="Gene3D" id="3.50.50.60">
    <property type="entry name" value="FAD/NAD(P)-binding domain"/>
    <property type="match status" value="1"/>
</dbReference>
<evidence type="ECO:0000313" key="2">
    <source>
        <dbReference type="EMBL" id="CAD7696764.1"/>
    </source>
</evidence>
<protein>
    <recommendedName>
        <fullName evidence="4">L-ornithine N(5)-oxygenase</fullName>
    </recommendedName>
</protein>
<dbReference type="Gene3D" id="2.60.40.790">
    <property type="match status" value="1"/>
</dbReference>
<name>A0A8S1IR83_9CHLO</name>
<dbReference type="EMBL" id="CAJHUC010000540">
    <property type="protein sequence ID" value="CAD7696764.1"/>
    <property type="molecule type" value="Genomic_DNA"/>
</dbReference>
<evidence type="ECO:0000313" key="3">
    <source>
        <dbReference type="Proteomes" id="UP000708148"/>
    </source>
</evidence>
<reference evidence="2" key="1">
    <citation type="submission" date="2020-12" db="EMBL/GenBank/DDBJ databases">
        <authorList>
            <person name="Iha C."/>
        </authorList>
    </citation>
    <scope>NUCLEOTIDE SEQUENCE</scope>
</reference>
<dbReference type="OrthoDB" id="513392at2759"/>
<dbReference type="InterPro" id="IPR036188">
    <property type="entry name" value="FAD/NAD-bd_sf"/>
</dbReference>
<dbReference type="SUPFAM" id="SSF49764">
    <property type="entry name" value="HSP20-like chaperones"/>
    <property type="match status" value="1"/>
</dbReference>
<evidence type="ECO:0008006" key="4">
    <source>
        <dbReference type="Google" id="ProtNLM"/>
    </source>
</evidence>